<keyword evidence="3" id="KW-1185">Reference proteome</keyword>
<dbReference type="Proteomes" id="UP001159363">
    <property type="component" value="Chromosome 5"/>
</dbReference>
<accession>A0ABQ9H8G0</accession>
<proteinExistence type="predicted"/>
<gene>
    <name evidence="2" type="ORF">PR048_017061</name>
</gene>
<dbReference type="EMBL" id="JARBHB010000006">
    <property type="protein sequence ID" value="KAJ8880591.1"/>
    <property type="molecule type" value="Genomic_DNA"/>
</dbReference>
<feature type="compositionally biased region" description="Basic residues" evidence="1">
    <location>
        <begin position="1"/>
        <end position="10"/>
    </location>
</feature>
<evidence type="ECO:0000313" key="2">
    <source>
        <dbReference type="EMBL" id="KAJ8880591.1"/>
    </source>
</evidence>
<reference evidence="2 3" key="1">
    <citation type="submission" date="2023-02" db="EMBL/GenBank/DDBJ databases">
        <title>LHISI_Scaffold_Assembly.</title>
        <authorList>
            <person name="Stuart O.P."/>
            <person name="Cleave R."/>
            <person name="Magrath M.J.L."/>
            <person name="Mikheyev A.S."/>
        </authorList>
    </citation>
    <scope>NUCLEOTIDE SEQUENCE [LARGE SCALE GENOMIC DNA]</scope>
    <source>
        <strain evidence="2">Daus_M_001</strain>
        <tissue evidence="2">Leg muscle</tissue>
    </source>
</reference>
<protein>
    <submittedName>
        <fullName evidence="2">Uncharacterized protein</fullName>
    </submittedName>
</protein>
<feature type="region of interest" description="Disordered" evidence="1">
    <location>
        <begin position="1"/>
        <end position="29"/>
    </location>
</feature>
<sequence length="179" mass="19459">MFSLVRRVRSGQRAADHGARGSPARVSRLDRGVLSREMCRACGGRATNLLPPPPTNFPRPKARATHKSAGGHGSRMSHHRTTCCPRLIGASVAQWLARSPPTNAIRARSPVESCWTMPLSGVFSRGTPASPTLTALLHPRVSFFVMFRDDGYLRVTHADVAAPWIHHGPESDVGDGCHR</sequence>
<organism evidence="2 3">
    <name type="scientific">Dryococelus australis</name>
    <dbReference type="NCBI Taxonomy" id="614101"/>
    <lineage>
        <taxon>Eukaryota</taxon>
        <taxon>Metazoa</taxon>
        <taxon>Ecdysozoa</taxon>
        <taxon>Arthropoda</taxon>
        <taxon>Hexapoda</taxon>
        <taxon>Insecta</taxon>
        <taxon>Pterygota</taxon>
        <taxon>Neoptera</taxon>
        <taxon>Polyneoptera</taxon>
        <taxon>Phasmatodea</taxon>
        <taxon>Verophasmatodea</taxon>
        <taxon>Anareolatae</taxon>
        <taxon>Phasmatidae</taxon>
        <taxon>Eurycanthinae</taxon>
        <taxon>Dryococelus</taxon>
    </lineage>
</organism>
<name>A0ABQ9H8G0_9NEOP</name>
<feature type="region of interest" description="Disordered" evidence="1">
    <location>
        <begin position="45"/>
        <end position="78"/>
    </location>
</feature>
<evidence type="ECO:0000313" key="3">
    <source>
        <dbReference type="Proteomes" id="UP001159363"/>
    </source>
</evidence>
<comment type="caution">
    <text evidence="2">The sequence shown here is derived from an EMBL/GenBank/DDBJ whole genome shotgun (WGS) entry which is preliminary data.</text>
</comment>
<evidence type="ECO:0000256" key="1">
    <source>
        <dbReference type="SAM" id="MobiDB-lite"/>
    </source>
</evidence>